<dbReference type="GO" id="GO:0071281">
    <property type="term" value="P:cellular response to iron ion"/>
    <property type="evidence" value="ECO:0007669"/>
    <property type="project" value="TreeGrafter"/>
</dbReference>
<accession>A0A940T3B9</accession>
<dbReference type="RefSeq" id="WP_209704577.1">
    <property type="nucleotide sequence ID" value="NZ_JAFIDA010000001.1"/>
</dbReference>
<dbReference type="EMBL" id="JAFIDA010000001">
    <property type="protein sequence ID" value="MBP1325559.1"/>
    <property type="molecule type" value="Genomic_DNA"/>
</dbReference>
<comment type="similarity">
    <text evidence="1">Belongs to the bacterial solute-binding protein 8 family.</text>
</comment>
<evidence type="ECO:0000256" key="2">
    <source>
        <dbReference type="SAM" id="SignalP"/>
    </source>
</evidence>
<feature type="domain" description="Fe/B12 periplasmic-binding" evidence="3">
    <location>
        <begin position="68"/>
        <end position="338"/>
    </location>
</feature>
<gene>
    <name evidence="4" type="ORF">JOF28_000791</name>
</gene>
<dbReference type="SUPFAM" id="SSF53807">
    <property type="entry name" value="Helical backbone' metal receptor"/>
    <property type="match status" value="1"/>
</dbReference>
<organism evidence="4 5">
    <name type="scientific">Leucobacter exalbidus</name>
    <dbReference type="NCBI Taxonomy" id="662960"/>
    <lineage>
        <taxon>Bacteria</taxon>
        <taxon>Bacillati</taxon>
        <taxon>Actinomycetota</taxon>
        <taxon>Actinomycetes</taxon>
        <taxon>Micrococcales</taxon>
        <taxon>Microbacteriaceae</taxon>
        <taxon>Leucobacter</taxon>
    </lineage>
</organism>
<evidence type="ECO:0000313" key="5">
    <source>
        <dbReference type="Proteomes" id="UP000675163"/>
    </source>
</evidence>
<reference evidence="4" key="1">
    <citation type="submission" date="2021-02" db="EMBL/GenBank/DDBJ databases">
        <title>Sequencing the genomes of 1000 actinobacteria strains.</title>
        <authorList>
            <person name="Klenk H.-P."/>
        </authorList>
    </citation>
    <scope>NUCLEOTIDE SEQUENCE</scope>
    <source>
        <strain evidence="4">DSM 22850</strain>
    </source>
</reference>
<protein>
    <submittedName>
        <fullName evidence="4">Iron complex transport system substrate-binding protein</fullName>
    </submittedName>
</protein>
<evidence type="ECO:0000256" key="1">
    <source>
        <dbReference type="ARBA" id="ARBA00008814"/>
    </source>
</evidence>
<dbReference type="InterPro" id="IPR002491">
    <property type="entry name" value="ABC_transptr_periplasmic_BD"/>
</dbReference>
<sequence>MRRVTRNTAGVLVLGLAAAALLGGCSAREAVATAEPSAEAGGAKTLDEPIVVTDQRGVTHTFTEPIEKIATTVIPAPSMLTAIDQSYDRIVGINESTIKRDDGSVFATMFPGALTNTVISGSDFVPNVETIAEIDPDVVIQWADQGDSDVYVSPIEDAGYPVIGLEYGTQKDLEAWIEMFSTLLGQEARGEELLERMHGTIADIEAFAAKQTHSPTTIFLRSAGDGGYNAGMSSTDAYMNTWMTMSGATNVAAGVEYQTASATSIEQILEWDPEVIFTSAMSPLVPADIYADPALAGLQAVQNKRIYAMPSGGFWWDPPSAESTLSFIWATQVLYPETASYDLRAEMVELYEFLYGYTLTDDEIDDVLRFDINGQAANYDQFER</sequence>
<proteinExistence type="inferred from homology"/>
<name>A0A940T3B9_9MICO</name>
<keyword evidence="5" id="KW-1185">Reference proteome</keyword>
<dbReference type="Proteomes" id="UP000675163">
    <property type="component" value="Unassembled WGS sequence"/>
</dbReference>
<dbReference type="PANTHER" id="PTHR30535">
    <property type="entry name" value="VITAMIN B12-BINDING PROTEIN"/>
    <property type="match status" value="1"/>
</dbReference>
<evidence type="ECO:0000313" key="4">
    <source>
        <dbReference type="EMBL" id="MBP1325559.1"/>
    </source>
</evidence>
<dbReference type="InterPro" id="IPR050902">
    <property type="entry name" value="ABC_Transporter_SBP"/>
</dbReference>
<keyword evidence="2" id="KW-0732">Signal</keyword>
<dbReference type="Gene3D" id="1.20.58.2180">
    <property type="match status" value="1"/>
</dbReference>
<comment type="caution">
    <text evidence="4">The sequence shown here is derived from an EMBL/GenBank/DDBJ whole genome shotgun (WGS) entry which is preliminary data.</text>
</comment>
<feature type="chain" id="PRO_5038526428" evidence="2">
    <location>
        <begin position="23"/>
        <end position="384"/>
    </location>
</feature>
<dbReference type="Pfam" id="PF01497">
    <property type="entry name" value="Peripla_BP_2"/>
    <property type="match status" value="1"/>
</dbReference>
<dbReference type="Gene3D" id="3.40.50.1980">
    <property type="entry name" value="Nitrogenase molybdenum iron protein domain"/>
    <property type="match status" value="2"/>
</dbReference>
<dbReference type="AlphaFoldDB" id="A0A940T3B9"/>
<dbReference type="PANTHER" id="PTHR30535:SF34">
    <property type="entry name" value="MOLYBDATE-BINDING PROTEIN MOLA"/>
    <property type="match status" value="1"/>
</dbReference>
<dbReference type="PROSITE" id="PS51257">
    <property type="entry name" value="PROKAR_LIPOPROTEIN"/>
    <property type="match status" value="1"/>
</dbReference>
<evidence type="ECO:0000259" key="3">
    <source>
        <dbReference type="PROSITE" id="PS50983"/>
    </source>
</evidence>
<dbReference type="PROSITE" id="PS50983">
    <property type="entry name" value="FE_B12_PBP"/>
    <property type="match status" value="1"/>
</dbReference>
<feature type="signal peptide" evidence="2">
    <location>
        <begin position="1"/>
        <end position="22"/>
    </location>
</feature>